<organism evidence="2 3">
    <name type="scientific">Oryza meyeriana var. granulata</name>
    <dbReference type="NCBI Taxonomy" id="110450"/>
    <lineage>
        <taxon>Eukaryota</taxon>
        <taxon>Viridiplantae</taxon>
        <taxon>Streptophyta</taxon>
        <taxon>Embryophyta</taxon>
        <taxon>Tracheophyta</taxon>
        <taxon>Spermatophyta</taxon>
        <taxon>Magnoliopsida</taxon>
        <taxon>Liliopsida</taxon>
        <taxon>Poales</taxon>
        <taxon>Poaceae</taxon>
        <taxon>BOP clade</taxon>
        <taxon>Oryzoideae</taxon>
        <taxon>Oryzeae</taxon>
        <taxon>Oryzinae</taxon>
        <taxon>Oryza</taxon>
        <taxon>Oryza meyeriana</taxon>
    </lineage>
</organism>
<evidence type="ECO:0000256" key="1">
    <source>
        <dbReference type="SAM" id="MobiDB-lite"/>
    </source>
</evidence>
<gene>
    <name evidence="2" type="ORF">E2562_033032</name>
</gene>
<evidence type="ECO:0000313" key="2">
    <source>
        <dbReference type="EMBL" id="KAF0904268.1"/>
    </source>
</evidence>
<dbReference type="AlphaFoldDB" id="A0A6G1CUX6"/>
<keyword evidence="3" id="KW-1185">Reference proteome</keyword>
<feature type="region of interest" description="Disordered" evidence="1">
    <location>
        <begin position="52"/>
        <end position="73"/>
    </location>
</feature>
<name>A0A6G1CUX6_9ORYZ</name>
<protein>
    <submittedName>
        <fullName evidence="2">Uncharacterized protein</fullName>
    </submittedName>
</protein>
<sequence length="73" mass="7815">MSSPAGKWGEKGGGMGGERTAFVDSRGRGKGTRGFGIERRGEAAFLRSSRLEVEDDTDRWALTPPVSDAEEGK</sequence>
<dbReference type="EMBL" id="SPHZ02000008">
    <property type="protein sequence ID" value="KAF0904268.1"/>
    <property type="molecule type" value="Genomic_DNA"/>
</dbReference>
<feature type="region of interest" description="Disordered" evidence="1">
    <location>
        <begin position="1"/>
        <end position="36"/>
    </location>
</feature>
<proteinExistence type="predicted"/>
<reference evidence="2 3" key="1">
    <citation type="submission" date="2019-11" db="EMBL/GenBank/DDBJ databases">
        <title>Whole genome sequence of Oryza granulata.</title>
        <authorList>
            <person name="Li W."/>
        </authorList>
    </citation>
    <scope>NUCLEOTIDE SEQUENCE [LARGE SCALE GENOMIC DNA]</scope>
    <source>
        <strain evidence="3">cv. Menghai</strain>
        <tissue evidence="2">Leaf</tissue>
    </source>
</reference>
<evidence type="ECO:0000313" key="3">
    <source>
        <dbReference type="Proteomes" id="UP000479710"/>
    </source>
</evidence>
<comment type="caution">
    <text evidence="2">The sequence shown here is derived from an EMBL/GenBank/DDBJ whole genome shotgun (WGS) entry which is preliminary data.</text>
</comment>
<accession>A0A6G1CUX6</accession>
<dbReference type="Proteomes" id="UP000479710">
    <property type="component" value="Unassembled WGS sequence"/>
</dbReference>